<comment type="caution">
    <text evidence="2">The sequence shown here is derived from an EMBL/GenBank/DDBJ whole genome shotgun (WGS) entry which is preliminary data.</text>
</comment>
<feature type="compositionally biased region" description="Basic residues" evidence="1">
    <location>
        <begin position="20"/>
        <end position="48"/>
    </location>
</feature>
<evidence type="ECO:0000313" key="2">
    <source>
        <dbReference type="EMBL" id="KAF0478252.1"/>
    </source>
</evidence>
<protein>
    <submittedName>
        <fullName evidence="2">Uncharacterized protein</fullName>
    </submittedName>
</protein>
<name>A0A8H4ACA9_GIGMA</name>
<dbReference type="EMBL" id="WTPW01000806">
    <property type="protein sequence ID" value="KAF0478252.1"/>
    <property type="molecule type" value="Genomic_DNA"/>
</dbReference>
<feature type="region of interest" description="Disordered" evidence="1">
    <location>
        <begin position="17"/>
        <end position="114"/>
    </location>
</feature>
<organism evidence="2 3">
    <name type="scientific">Gigaspora margarita</name>
    <dbReference type="NCBI Taxonomy" id="4874"/>
    <lineage>
        <taxon>Eukaryota</taxon>
        <taxon>Fungi</taxon>
        <taxon>Fungi incertae sedis</taxon>
        <taxon>Mucoromycota</taxon>
        <taxon>Glomeromycotina</taxon>
        <taxon>Glomeromycetes</taxon>
        <taxon>Diversisporales</taxon>
        <taxon>Gigasporaceae</taxon>
        <taxon>Gigaspora</taxon>
    </lineage>
</organism>
<sequence length="173" mass="19292">MHRQLEDLYINQTKIEKAIKKNSSKPKSSRCKTKSKSKSKTQKKKLSGRSKCVNAHIILDESSSDSSDSENSMTSSENELETNILARSESDSSKTSSKSSSSESDESETRGYASSDEYKVNATKKKVFLIPKAQKSAKVPDQKLLAKNLVTLLLIKRAVKILDYLKFLQIILA</sequence>
<proteinExistence type="predicted"/>
<evidence type="ECO:0000256" key="1">
    <source>
        <dbReference type="SAM" id="MobiDB-lite"/>
    </source>
</evidence>
<keyword evidence="3" id="KW-1185">Reference proteome</keyword>
<evidence type="ECO:0000313" key="3">
    <source>
        <dbReference type="Proteomes" id="UP000439903"/>
    </source>
</evidence>
<feature type="compositionally biased region" description="Low complexity" evidence="1">
    <location>
        <begin position="60"/>
        <end position="83"/>
    </location>
</feature>
<reference evidence="2 3" key="1">
    <citation type="journal article" date="2019" name="Environ. Microbiol.">
        <title>At the nexus of three kingdoms: the genome of the mycorrhizal fungus Gigaspora margarita provides insights into plant, endobacterial and fungal interactions.</title>
        <authorList>
            <person name="Venice F."/>
            <person name="Ghignone S."/>
            <person name="Salvioli di Fossalunga A."/>
            <person name="Amselem J."/>
            <person name="Novero M."/>
            <person name="Xianan X."/>
            <person name="Sedzielewska Toro K."/>
            <person name="Morin E."/>
            <person name="Lipzen A."/>
            <person name="Grigoriev I.V."/>
            <person name="Henrissat B."/>
            <person name="Martin F.M."/>
            <person name="Bonfante P."/>
        </authorList>
    </citation>
    <scope>NUCLEOTIDE SEQUENCE [LARGE SCALE GENOMIC DNA]</scope>
    <source>
        <strain evidence="2 3">BEG34</strain>
    </source>
</reference>
<feature type="compositionally biased region" description="Low complexity" evidence="1">
    <location>
        <begin position="93"/>
        <end position="102"/>
    </location>
</feature>
<gene>
    <name evidence="2" type="ORF">F8M41_024075</name>
</gene>
<accession>A0A8H4ACA9</accession>
<dbReference type="Proteomes" id="UP000439903">
    <property type="component" value="Unassembled WGS sequence"/>
</dbReference>
<dbReference type="AlphaFoldDB" id="A0A8H4ACA9"/>